<dbReference type="InterPro" id="IPR035895">
    <property type="entry name" value="HPr-like_sf"/>
</dbReference>
<proteinExistence type="predicted"/>
<dbReference type="SUPFAM" id="SSF55594">
    <property type="entry name" value="HPr-like"/>
    <property type="match status" value="1"/>
</dbReference>
<dbReference type="RefSeq" id="WP_020074445.1">
    <property type="nucleotide sequence ID" value="NZ_JBKWRC010000001.1"/>
</dbReference>
<comment type="caution">
    <text evidence="2">The sequence shown here is derived from an EMBL/GenBank/DDBJ whole genome shotgun (WGS) entry which is preliminary data.</text>
</comment>
<dbReference type="InterPro" id="IPR000032">
    <property type="entry name" value="HPr-like"/>
</dbReference>
<dbReference type="AlphaFoldDB" id="A0A928KTT5"/>
<gene>
    <name evidence="2" type="ORF">E7512_00705</name>
</gene>
<organism evidence="2 3">
    <name type="scientific">Faecalispora sporosphaeroides</name>
    <dbReference type="NCBI Taxonomy" id="1549"/>
    <lineage>
        <taxon>Bacteria</taxon>
        <taxon>Bacillati</taxon>
        <taxon>Bacillota</taxon>
        <taxon>Clostridia</taxon>
        <taxon>Eubacteriales</taxon>
        <taxon>Oscillospiraceae</taxon>
        <taxon>Faecalispora</taxon>
    </lineage>
</organism>
<dbReference type="EMBL" id="SVNY01000001">
    <property type="protein sequence ID" value="MBE6832101.1"/>
    <property type="molecule type" value="Genomic_DNA"/>
</dbReference>
<sequence length="77" mass="8597">MLTTKILINTVEKVKQFSSIVSKQNVECEIVEGIYIIDAKSIMGIFSIDLSEPVELRIHSDDAAILDSLKEFVVQEA</sequence>
<accession>A0A928KTT5</accession>
<dbReference type="PROSITE" id="PS51350">
    <property type="entry name" value="PTS_HPR_DOM"/>
    <property type="match status" value="1"/>
</dbReference>
<feature type="domain" description="HPr" evidence="1">
    <location>
        <begin position="1"/>
        <end position="77"/>
    </location>
</feature>
<dbReference type="Proteomes" id="UP000754750">
    <property type="component" value="Unassembled WGS sequence"/>
</dbReference>
<evidence type="ECO:0000313" key="2">
    <source>
        <dbReference type="EMBL" id="MBE6832101.1"/>
    </source>
</evidence>
<protein>
    <submittedName>
        <fullName evidence="2">HPr family phosphocarrier protein</fullName>
    </submittedName>
</protein>
<evidence type="ECO:0000259" key="1">
    <source>
        <dbReference type="PROSITE" id="PS51350"/>
    </source>
</evidence>
<evidence type="ECO:0000313" key="3">
    <source>
        <dbReference type="Proteomes" id="UP000754750"/>
    </source>
</evidence>
<reference evidence="2" key="1">
    <citation type="submission" date="2019-04" db="EMBL/GenBank/DDBJ databases">
        <title>Evolution of Biomass-Degrading Anaerobic Consortia Revealed by Metagenomics.</title>
        <authorList>
            <person name="Peng X."/>
        </authorList>
    </citation>
    <scope>NUCLEOTIDE SEQUENCE</scope>
    <source>
        <strain evidence="2">SIG551</strain>
    </source>
</reference>
<name>A0A928KTT5_9FIRM</name>
<dbReference type="Gene3D" id="3.30.1340.10">
    <property type="entry name" value="HPr-like"/>
    <property type="match status" value="1"/>
</dbReference>